<accession>A0A915CPQ6</accession>
<keyword evidence="2" id="KW-1185">Reference proteome</keyword>
<sequence length="381" mass="42458">MASINTYALNLKVKGKLLLTRMKNVEETSTVSFAANYIQSRIVSTELGTKLVKLYETLDVKSKEDYDHKLAELSAGGGEVNSSKSSEETVKLIKELNVAFTEWEDFLHRIEKELDKIAGPNNNTTNEIGSTDNIHLVSQNKMFKNGTLLSYVQNSSFNMMFLEVVASFSVQENYEHVKKVFDHLTDFHKLDCDILLLTKRPATDGGGFLKLIGMPFRMLLNEKDSMKQILSHRQSVILLAGVKAIHIYTEFVCNEHSLEISKHSEEGARETEDSSDVMYSVLGSQSGCVLIDRKGRILYSYLCSDITDWPDVEVLLEQVRINRRQSGSAESNGKTSSSTENVVPGDKEGDAAAIVAANTTTTTTVTDPRVTVYKKKCCTIL</sequence>
<evidence type="ECO:0000313" key="2">
    <source>
        <dbReference type="Proteomes" id="UP000887574"/>
    </source>
</evidence>
<reference evidence="3" key="1">
    <citation type="submission" date="2022-11" db="UniProtKB">
        <authorList>
            <consortium name="WormBaseParasite"/>
        </authorList>
    </citation>
    <scope>IDENTIFICATION</scope>
</reference>
<proteinExistence type="predicted"/>
<evidence type="ECO:0000313" key="3">
    <source>
        <dbReference type="WBParaSite" id="jg11230"/>
    </source>
</evidence>
<evidence type="ECO:0000256" key="1">
    <source>
        <dbReference type="SAM" id="MobiDB-lite"/>
    </source>
</evidence>
<feature type="region of interest" description="Disordered" evidence="1">
    <location>
        <begin position="325"/>
        <end position="345"/>
    </location>
</feature>
<organism evidence="2 3">
    <name type="scientific">Ditylenchus dipsaci</name>
    <dbReference type="NCBI Taxonomy" id="166011"/>
    <lineage>
        <taxon>Eukaryota</taxon>
        <taxon>Metazoa</taxon>
        <taxon>Ecdysozoa</taxon>
        <taxon>Nematoda</taxon>
        <taxon>Chromadorea</taxon>
        <taxon>Rhabditida</taxon>
        <taxon>Tylenchina</taxon>
        <taxon>Tylenchomorpha</taxon>
        <taxon>Sphaerularioidea</taxon>
        <taxon>Anguinidae</taxon>
        <taxon>Anguininae</taxon>
        <taxon>Ditylenchus</taxon>
    </lineage>
</organism>
<dbReference type="AlphaFoldDB" id="A0A915CPQ6"/>
<dbReference type="WBParaSite" id="jg11230">
    <property type="protein sequence ID" value="jg11230"/>
    <property type="gene ID" value="jg11230"/>
</dbReference>
<protein>
    <submittedName>
        <fullName evidence="3">Uncharacterized protein</fullName>
    </submittedName>
</protein>
<feature type="compositionally biased region" description="Polar residues" evidence="1">
    <location>
        <begin position="325"/>
        <end position="341"/>
    </location>
</feature>
<dbReference type="Proteomes" id="UP000887574">
    <property type="component" value="Unplaced"/>
</dbReference>
<name>A0A915CPQ6_9BILA</name>